<dbReference type="EMBL" id="CM037159">
    <property type="protein sequence ID" value="KAH7867503.1"/>
    <property type="molecule type" value="Genomic_DNA"/>
</dbReference>
<name>A0ACB7ZP76_9ERIC</name>
<comment type="caution">
    <text evidence="1">The sequence shown here is derived from an EMBL/GenBank/DDBJ whole genome shotgun (WGS) entry which is preliminary data.</text>
</comment>
<keyword evidence="2" id="KW-1185">Reference proteome</keyword>
<dbReference type="Proteomes" id="UP000828048">
    <property type="component" value="Chromosome 9"/>
</dbReference>
<sequence>MEFIADSFLIPATLGAVDALVPRAVQQMRLRWGFDGDLRELHDILTAIQALLRKADGTNLGPFSGLVKMWLKDLKSGISHAEKVLDELEYEAVRRKIEELTISSLCLSDVESRKKDHRSLTIFSACWDWKFIGNLLEKSSNSMRTLTIRGLNELRYWPNILSNLASLEKLEIKLTAYYPNQFMFRALAFCSLQSETSTDHKLGSMALTSVLVRGQPRIRDGSLKNRVWSIKFVKSASEVLMENISRLRTCHFFFCVNREESSSTSPRKLRLVQRVGADKRRFLGAIQDAQGQLFEAEGLPPWRNFVTHYAHWMGT</sequence>
<proteinExistence type="predicted"/>
<evidence type="ECO:0000313" key="2">
    <source>
        <dbReference type="Proteomes" id="UP000828048"/>
    </source>
</evidence>
<accession>A0ACB7ZP76</accession>
<protein>
    <submittedName>
        <fullName evidence="1">Uncharacterized protein</fullName>
    </submittedName>
</protein>
<reference evidence="1 2" key="1">
    <citation type="journal article" date="2021" name="Hortic Res">
        <title>High-quality reference genome and annotation aids understanding of berry development for evergreen blueberry (Vaccinium darrowii).</title>
        <authorList>
            <person name="Yu J."/>
            <person name="Hulse-Kemp A.M."/>
            <person name="Babiker E."/>
            <person name="Staton M."/>
        </authorList>
    </citation>
    <scope>NUCLEOTIDE SEQUENCE [LARGE SCALE GENOMIC DNA]</scope>
    <source>
        <strain evidence="2">cv. NJ 8807/NJ 8810</strain>
        <tissue evidence="1">Young leaf</tissue>
    </source>
</reference>
<evidence type="ECO:0000313" key="1">
    <source>
        <dbReference type="EMBL" id="KAH7867503.1"/>
    </source>
</evidence>
<organism evidence="1 2">
    <name type="scientific">Vaccinium darrowii</name>
    <dbReference type="NCBI Taxonomy" id="229202"/>
    <lineage>
        <taxon>Eukaryota</taxon>
        <taxon>Viridiplantae</taxon>
        <taxon>Streptophyta</taxon>
        <taxon>Embryophyta</taxon>
        <taxon>Tracheophyta</taxon>
        <taxon>Spermatophyta</taxon>
        <taxon>Magnoliopsida</taxon>
        <taxon>eudicotyledons</taxon>
        <taxon>Gunneridae</taxon>
        <taxon>Pentapetalae</taxon>
        <taxon>asterids</taxon>
        <taxon>Ericales</taxon>
        <taxon>Ericaceae</taxon>
        <taxon>Vaccinioideae</taxon>
        <taxon>Vaccinieae</taxon>
        <taxon>Vaccinium</taxon>
    </lineage>
</organism>
<gene>
    <name evidence="1" type="ORF">Vadar_034299</name>
</gene>